<dbReference type="Pfam" id="PF11706">
    <property type="entry name" value="zf-CGNR"/>
    <property type="match status" value="1"/>
</dbReference>
<evidence type="ECO:0000313" key="2">
    <source>
        <dbReference type="EMBL" id="MBL1076740.1"/>
    </source>
</evidence>
<dbReference type="InterPro" id="IPR023286">
    <property type="entry name" value="ABATE_dom_sf"/>
</dbReference>
<evidence type="ECO:0000259" key="1">
    <source>
        <dbReference type="Pfam" id="PF11706"/>
    </source>
</evidence>
<dbReference type="PANTHER" id="PTHR35525">
    <property type="entry name" value="BLL6575 PROTEIN"/>
    <property type="match status" value="1"/>
</dbReference>
<dbReference type="Gene3D" id="1.10.3300.10">
    <property type="entry name" value="Jann2411-like domain"/>
    <property type="match status" value="1"/>
</dbReference>
<comment type="caution">
    <text evidence="2">The sequence shown here is derived from an EMBL/GenBank/DDBJ whole genome shotgun (WGS) entry which is preliminary data.</text>
</comment>
<accession>A0ABS1M9M9</accession>
<dbReference type="EMBL" id="JAERRJ010000007">
    <property type="protein sequence ID" value="MBL1076740.1"/>
    <property type="molecule type" value="Genomic_DNA"/>
</dbReference>
<keyword evidence="3" id="KW-1185">Reference proteome</keyword>
<dbReference type="InterPro" id="IPR021005">
    <property type="entry name" value="Znf_CGNR"/>
</dbReference>
<feature type="domain" description="Zinc finger CGNR" evidence="1">
    <location>
        <begin position="147"/>
        <end position="189"/>
    </location>
</feature>
<name>A0ABS1M9M9_9NOCA</name>
<dbReference type="Pfam" id="PF07336">
    <property type="entry name" value="ABATE"/>
    <property type="match status" value="1"/>
</dbReference>
<dbReference type="PANTHER" id="PTHR35525:SF3">
    <property type="entry name" value="BLL6575 PROTEIN"/>
    <property type="match status" value="1"/>
</dbReference>
<dbReference type="SUPFAM" id="SSF160904">
    <property type="entry name" value="Jann2411-like"/>
    <property type="match status" value="1"/>
</dbReference>
<dbReference type="Proteomes" id="UP000602198">
    <property type="component" value="Unassembled WGS sequence"/>
</dbReference>
<evidence type="ECO:0000313" key="3">
    <source>
        <dbReference type="Proteomes" id="UP000602198"/>
    </source>
</evidence>
<organism evidence="2 3">
    <name type="scientific">Nocardia acididurans</name>
    <dbReference type="NCBI Taxonomy" id="2802282"/>
    <lineage>
        <taxon>Bacteria</taxon>
        <taxon>Bacillati</taxon>
        <taxon>Actinomycetota</taxon>
        <taxon>Actinomycetes</taxon>
        <taxon>Mycobacteriales</taxon>
        <taxon>Nocardiaceae</taxon>
        <taxon>Nocardia</taxon>
    </lineage>
</organism>
<reference evidence="2 3" key="1">
    <citation type="submission" date="2021-01" db="EMBL/GenBank/DDBJ databases">
        <title>WGS of actinomycetes isolated from Thailand.</title>
        <authorList>
            <person name="Thawai C."/>
        </authorList>
    </citation>
    <scope>NUCLEOTIDE SEQUENCE [LARGE SCALE GENOMIC DNA]</scope>
    <source>
        <strain evidence="2 3">LPG 2</strain>
    </source>
</reference>
<protein>
    <submittedName>
        <fullName evidence="2">CGNR zinc finger domain-containing protein</fullName>
    </submittedName>
</protein>
<dbReference type="InterPro" id="IPR010852">
    <property type="entry name" value="ABATE"/>
</dbReference>
<gene>
    <name evidence="2" type="ORF">JK358_20280</name>
</gene>
<proteinExistence type="predicted"/>
<sequence>MFTFVSGNLTLDFIGTVKARRTDFADTLTTPADLSDWFVAAGLLDRAPAVDADTLEQAKTLREATYHLTLSRFDVRQDGAMLPPPNLRQDSTTADVARRAVNRFARVSLPDIDLRPDGTIRRAGTAEQALAEIARTTIELLGTTAARIKECGRDGCTRLYLDTSRAGSRRWCDMTVCGNRSKSAAFRARNA</sequence>
<dbReference type="RefSeq" id="WP_201949281.1">
    <property type="nucleotide sequence ID" value="NZ_JAERRJ010000007.1"/>
</dbReference>